<organism evidence="2 3">
    <name type="scientific">Cuscuta europaea</name>
    <name type="common">European dodder</name>
    <dbReference type="NCBI Taxonomy" id="41803"/>
    <lineage>
        <taxon>Eukaryota</taxon>
        <taxon>Viridiplantae</taxon>
        <taxon>Streptophyta</taxon>
        <taxon>Embryophyta</taxon>
        <taxon>Tracheophyta</taxon>
        <taxon>Spermatophyta</taxon>
        <taxon>Magnoliopsida</taxon>
        <taxon>eudicotyledons</taxon>
        <taxon>Gunneridae</taxon>
        <taxon>Pentapetalae</taxon>
        <taxon>asterids</taxon>
        <taxon>lamiids</taxon>
        <taxon>Solanales</taxon>
        <taxon>Convolvulaceae</taxon>
        <taxon>Cuscuteae</taxon>
        <taxon>Cuscuta</taxon>
        <taxon>Cuscuta subgen. Cuscuta</taxon>
    </lineage>
</organism>
<evidence type="ECO:0000313" key="3">
    <source>
        <dbReference type="Proteomes" id="UP001152484"/>
    </source>
</evidence>
<feature type="region of interest" description="Disordered" evidence="1">
    <location>
        <begin position="1"/>
        <end position="73"/>
    </location>
</feature>
<dbReference type="EMBL" id="CAMAPE010000046">
    <property type="protein sequence ID" value="CAH9104497.1"/>
    <property type="molecule type" value="Genomic_DNA"/>
</dbReference>
<name>A0A9P0ZIM3_CUSEU</name>
<evidence type="ECO:0000313" key="2">
    <source>
        <dbReference type="EMBL" id="CAH9104497.1"/>
    </source>
</evidence>
<keyword evidence="3" id="KW-1185">Reference proteome</keyword>
<dbReference type="AlphaFoldDB" id="A0A9P0ZIM3"/>
<gene>
    <name evidence="2" type="ORF">CEURO_LOCUS16546</name>
</gene>
<sequence>MDVSSLFTLKNMKGKKKGHVGPKPVGASARKEPSQTAAAGAGTGSSKGEGALKKKNGGKRIEPPTKKLKAVTSGKEPASDIVIIVDEGHASGPIPQECAHQYFFGREKLEAIVPKGASILEGNLVPSALMSQMVPSADRLALVG</sequence>
<dbReference type="Proteomes" id="UP001152484">
    <property type="component" value="Unassembled WGS sequence"/>
</dbReference>
<protein>
    <submittedName>
        <fullName evidence="2">Uncharacterized protein</fullName>
    </submittedName>
</protein>
<evidence type="ECO:0000256" key="1">
    <source>
        <dbReference type="SAM" id="MobiDB-lite"/>
    </source>
</evidence>
<reference evidence="2" key="1">
    <citation type="submission" date="2022-07" db="EMBL/GenBank/DDBJ databases">
        <authorList>
            <person name="Macas J."/>
            <person name="Novak P."/>
            <person name="Neumann P."/>
        </authorList>
    </citation>
    <scope>NUCLEOTIDE SEQUENCE</scope>
</reference>
<comment type="caution">
    <text evidence="2">The sequence shown here is derived from an EMBL/GenBank/DDBJ whole genome shotgun (WGS) entry which is preliminary data.</text>
</comment>
<proteinExistence type="predicted"/>
<accession>A0A9P0ZIM3</accession>